<dbReference type="EMBL" id="SMAJ01000007">
    <property type="protein sequence ID" value="TCT06986.1"/>
    <property type="molecule type" value="Genomic_DNA"/>
</dbReference>
<keyword evidence="2" id="KW-0479">Metal-binding</keyword>
<sequence>MIAQTQIWLLTLTGIGLVSLVFIWITSQASKPDDTAQVQKASYTIRRWWFLALVLLGVGVAYATLKPFPIANQNATSSAAQIVDVVGRQWSWTLSQNKIKAGIPVQFNVTSTDVNHGFAIYGPNDLIVTQTQAMPGFTNRLHYTFTQPGKYRVMCLEYCGVAHHGMVTEFEVVKGG</sequence>
<dbReference type="GO" id="GO:0004129">
    <property type="term" value="F:cytochrome-c oxidase activity"/>
    <property type="evidence" value="ECO:0007669"/>
    <property type="project" value="InterPro"/>
</dbReference>
<dbReference type="InterPro" id="IPR001505">
    <property type="entry name" value="Copper_CuA"/>
</dbReference>
<protein>
    <submittedName>
        <fullName evidence="6">Cytochrome c oxidase subunit 2</fullName>
    </submittedName>
</protein>
<dbReference type="RefSeq" id="WP_132582418.1">
    <property type="nucleotide sequence ID" value="NZ_SMAJ01000007.1"/>
</dbReference>
<dbReference type="AlphaFoldDB" id="A0A4R3M2Q0"/>
<dbReference type="SUPFAM" id="SSF49503">
    <property type="entry name" value="Cupredoxins"/>
    <property type="match status" value="1"/>
</dbReference>
<dbReference type="Proteomes" id="UP000295525">
    <property type="component" value="Unassembled WGS sequence"/>
</dbReference>
<evidence type="ECO:0000256" key="4">
    <source>
        <dbReference type="SAM" id="Phobius"/>
    </source>
</evidence>
<feature type="domain" description="Cytochrome oxidase subunit II copper A binding" evidence="5">
    <location>
        <begin position="78"/>
        <end position="176"/>
    </location>
</feature>
<dbReference type="Gene3D" id="2.60.40.420">
    <property type="entry name" value="Cupredoxins - blue copper proteins"/>
    <property type="match status" value="1"/>
</dbReference>
<evidence type="ECO:0000313" key="6">
    <source>
        <dbReference type="EMBL" id="TCT06986.1"/>
    </source>
</evidence>
<name>A0A4R3M2Q0_9BURK</name>
<dbReference type="OrthoDB" id="9759695at2"/>
<feature type="transmembrane region" description="Helical" evidence="4">
    <location>
        <begin position="47"/>
        <end position="65"/>
    </location>
</feature>
<dbReference type="InterPro" id="IPR051403">
    <property type="entry name" value="NosZ/Cyto_c_oxidase_sub2"/>
</dbReference>
<gene>
    <name evidence="6" type="ORF">EDC26_10741</name>
</gene>
<keyword evidence="4" id="KW-0812">Transmembrane</keyword>
<organism evidence="6 7">
    <name type="scientific">Paralcaligenes ureilyticus</name>
    <dbReference type="NCBI Taxonomy" id="627131"/>
    <lineage>
        <taxon>Bacteria</taxon>
        <taxon>Pseudomonadati</taxon>
        <taxon>Pseudomonadota</taxon>
        <taxon>Betaproteobacteria</taxon>
        <taxon>Burkholderiales</taxon>
        <taxon>Alcaligenaceae</taxon>
        <taxon>Paralcaligenes</taxon>
    </lineage>
</organism>
<dbReference type="GO" id="GO:0005507">
    <property type="term" value="F:copper ion binding"/>
    <property type="evidence" value="ECO:0007669"/>
    <property type="project" value="InterPro"/>
</dbReference>
<keyword evidence="3" id="KW-0186">Copper</keyword>
<dbReference type="InterPro" id="IPR008972">
    <property type="entry name" value="Cupredoxin"/>
</dbReference>
<evidence type="ECO:0000313" key="7">
    <source>
        <dbReference type="Proteomes" id="UP000295525"/>
    </source>
</evidence>
<dbReference type="InterPro" id="IPR002429">
    <property type="entry name" value="CcO_II-like_C"/>
</dbReference>
<evidence type="ECO:0000259" key="5">
    <source>
        <dbReference type="PROSITE" id="PS50857"/>
    </source>
</evidence>
<proteinExistence type="predicted"/>
<dbReference type="PROSITE" id="PS50857">
    <property type="entry name" value="COX2_CUA"/>
    <property type="match status" value="1"/>
</dbReference>
<comment type="subcellular location">
    <subcellularLocation>
        <location evidence="1">Periplasm</location>
    </subcellularLocation>
</comment>
<dbReference type="PROSITE" id="PS00078">
    <property type="entry name" value="COX2"/>
    <property type="match status" value="1"/>
</dbReference>
<reference evidence="6 7" key="1">
    <citation type="submission" date="2019-03" db="EMBL/GenBank/DDBJ databases">
        <title>Genomic Encyclopedia of Type Strains, Phase IV (KMG-IV): sequencing the most valuable type-strain genomes for metagenomic binning, comparative biology and taxonomic classification.</title>
        <authorList>
            <person name="Goeker M."/>
        </authorList>
    </citation>
    <scope>NUCLEOTIDE SEQUENCE [LARGE SCALE GENOMIC DNA]</scope>
    <source>
        <strain evidence="6 7">DSM 24591</strain>
    </source>
</reference>
<dbReference type="CDD" id="cd13916">
    <property type="entry name" value="CuRO_HCO_II_like_1"/>
    <property type="match status" value="1"/>
</dbReference>
<comment type="caution">
    <text evidence="6">The sequence shown here is derived from an EMBL/GenBank/DDBJ whole genome shotgun (WGS) entry which is preliminary data.</text>
</comment>
<dbReference type="PANTHER" id="PTHR42838">
    <property type="entry name" value="CYTOCHROME C OXIDASE SUBUNIT II"/>
    <property type="match status" value="1"/>
</dbReference>
<accession>A0A4R3M2Q0</accession>
<keyword evidence="4" id="KW-1133">Transmembrane helix</keyword>
<dbReference type="Pfam" id="PF00116">
    <property type="entry name" value="COX2"/>
    <property type="match status" value="1"/>
</dbReference>
<feature type="transmembrane region" description="Helical" evidence="4">
    <location>
        <begin position="7"/>
        <end position="27"/>
    </location>
</feature>
<keyword evidence="4" id="KW-0472">Membrane</keyword>
<evidence type="ECO:0000256" key="3">
    <source>
        <dbReference type="ARBA" id="ARBA00023008"/>
    </source>
</evidence>
<dbReference type="PANTHER" id="PTHR42838:SF2">
    <property type="entry name" value="NITROUS-OXIDE REDUCTASE"/>
    <property type="match status" value="1"/>
</dbReference>
<keyword evidence="7" id="KW-1185">Reference proteome</keyword>
<dbReference type="GO" id="GO:0016020">
    <property type="term" value="C:membrane"/>
    <property type="evidence" value="ECO:0007669"/>
    <property type="project" value="InterPro"/>
</dbReference>
<evidence type="ECO:0000256" key="2">
    <source>
        <dbReference type="ARBA" id="ARBA00022723"/>
    </source>
</evidence>
<evidence type="ECO:0000256" key="1">
    <source>
        <dbReference type="ARBA" id="ARBA00004418"/>
    </source>
</evidence>
<dbReference type="GO" id="GO:0042597">
    <property type="term" value="C:periplasmic space"/>
    <property type="evidence" value="ECO:0007669"/>
    <property type="project" value="UniProtKB-SubCell"/>
</dbReference>